<comment type="catalytic activity">
    <reaction evidence="10">
        <text>Mg(2+)(in) = Mg(2+)(out)</text>
        <dbReference type="Rhea" id="RHEA:29827"/>
        <dbReference type="ChEBI" id="CHEBI:18420"/>
    </reaction>
</comment>
<evidence type="ECO:0008006" key="15">
    <source>
        <dbReference type="Google" id="ProtNLM"/>
    </source>
</evidence>
<gene>
    <name evidence="13" type="ORF">JEQ17_43675</name>
</gene>
<dbReference type="PANTHER" id="PTHR46494:SF1">
    <property type="entry name" value="CORA FAMILY METAL ION TRANSPORTER (EUROFUNG)"/>
    <property type="match status" value="1"/>
</dbReference>
<evidence type="ECO:0000256" key="1">
    <source>
        <dbReference type="ARBA" id="ARBA00004651"/>
    </source>
</evidence>
<evidence type="ECO:0000256" key="3">
    <source>
        <dbReference type="ARBA" id="ARBA00022448"/>
    </source>
</evidence>
<organism evidence="13 14">
    <name type="scientific">Streptomyces liliifuscus</name>
    <dbReference type="NCBI Taxonomy" id="2797636"/>
    <lineage>
        <taxon>Bacteria</taxon>
        <taxon>Bacillati</taxon>
        <taxon>Actinomycetota</taxon>
        <taxon>Actinomycetes</taxon>
        <taxon>Kitasatosporales</taxon>
        <taxon>Streptomycetaceae</taxon>
        <taxon>Streptomyces</taxon>
    </lineage>
</organism>
<dbReference type="SUPFAM" id="SSF144083">
    <property type="entry name" value="Magnesium transport protein CorA, transmembrane region"/>
    <property type="match status" value="1"/>
</dbReference>
<keyword evidence="14" id="KW-1185">Reference proteome</keyword>
<sequence length="156" mass="17347">MLTGGPDGIRPARRRAITAHDTPQQQVPVVECALYEHGRRRPGHLPLEEAMDAAHTTPGAFVWIDLHAPTADQLQVVAVDNALTMALARTSVRQNHDMRRISAAAALIAVPIAGVYGMNFDHMPELRWLFGYPAMLVTTATLVTSVYRVFRKKRWL</sequence>
<dbReference type="KEGG" id="slf:JEQ17_43675"/>
<evidence type="ECO:0000256" key="10">
    <source>
        <dbReference type="ARBA" id="ARBA00034269"/>
    </source>
</evidence>
<evidence type="ECO:0000313" key="13">
    <source>
        <dbReference type="EMBL" id="QQM45642.1"/>
    </source>
</evidence>
<evidence type="ECO:0000256" key="5">
    <source>
        <dbReference type="ARBA" id="ARBA00022692"/>
    </source>
</evidence>
<evidence type="ECO:0000256" key="8">
    <source>
        <dbReference type="ARBA" id="ARBA00023065"/>
    </source>
</evidence>
<dbReference type="GO" id="GO:0015095">
    <property type="term" value="F:magnesium ion transmembrane transporter activity"/>
    <property type="evidence" value="ECO:0007669"/>
    <property type="project" value="TreeGrafter"/>
</dbReference>
<comment type="subcellular location">
    <subcellularLocation>
        <location evidence="1">Cell membrane</location>
        <topology evidence="1">Multi-pass membrane protein</topology>
    </subcellularLocation>
</comment>
<name>A0A7T7RGD6_9ACTN</name>
<dbReference type="InterPro" id="IPR002523">
    <property type="entry name" value="MgTranspt_CorA/ZnTranspt_ZntB"/>
</dbReference>
<dbReference type="GO" id="GO:0000287">
    <property type="term" value="F:magnesium ion binding"/>
    <property type="evidence" value="ECO:0007669"/>
    <property type="project" value="TreeGrafter"/>
</dbReference>
<comment type="similarity">
    <text evidence="2">Belongs to the CorA metal ion transporter (MIT) (TC 1.A.35) family.</text>
</comment>
<dbReference type="FunFam" id="1.20.58.340:FF:000004">
    <property type="entry name" value="Magnesium transport protein CorA"/>
    <property type="match status" value="1"/>
</dbReference>
<dbReference type="GO" id="GO:0005886">
    <property type="term" value="C:plasma membrane"/>
    <property type="evidence" value="ECO:0007669"/>
    <property type="project" value="UniProtKB-SubCell"/>
</dbReference>
<keyword evidence="4" id="KW-1003">Cell membrane</keyword>
<evidence type="ECO:0000256" key="11">
    <source>
        <dbReference type="ARBA" id="ARBA00045497"/>
    </source>
</evidence>
<dbReference type="RefSeq" id="WP_200400447.1">
    <property type="nucleotide sequence ID" value="NZ_CP066831.1"/>
</dbReference>
<dbReference type="AlphaFoldDB" id="A0A7T7RGD6"/>
<dbReference type="Gene3D" id="1.20.58.340">
    <property type="entry name" value="Magnesium transport protein CorA, transmembrane region"/>
    <property type="match status" value="1"/>
</dbReference>
<dbReference type="GO" id="GO:0015087">
    <property type="term" value="F:cobalt ion transmembrane transporter activity"/>
    <property type="evidence" value="ECO:0007669"/>
    <property type="project" value="TreeGrafter"/>
</dbReference>
<evidence type="ECO:0000313" key="14">
    <source>
        <dbReference type="Proteomes" id="UP000595636"/>
    </source>
</evidence>
<keyword evidence="6" id="KW-0460">Magnesium</keyword>
<dbReference type="PANTHER" id="PTHR46494">
    <property type="entry name" value="CORA FAMILY METAL ION TRANSPORTER (EUROFUNG)"/>
    <property type="match status" value="1"/>
</dbReference>
<dbReference type="Pfam" id="PF01544">
    <property type="entry name" value="CorA"/>
    <property type="match status" value="1"/>
</dbReference>
<dbReference type="GO" id="GO:0050897">
    <property type="term" value="F:cobalt ion binding"/>
    <property type="evidence" value="ECO:0007669"/>
    <property type="project" value="TreeGrafter"/>
</dbReference>
<comment type="function">
    <text evidence="11">Mediates influx of magnesium ions. Alternates between open and closed states. Activated by low cytoplasmic Mg(2+) levels. Inactive when cytoplasmic Mg(2+) levels are high.</text>
</comment>
<keyword evidence="9 12" id="KW-0472">Membrane</keyword>
<evidence type="ECO:0000256" key="7">
    <source>
        <dbReference type="ARBA" id="ARBA00022989"/>
    </source>
</evidence>
<evidence type="ECO:0000256" key="2">
    <source>
        <dbReference type="ARBA" id="ARBA00009765"/>
    </source>
</evidence>
<keyword evidence="3" id="KW-0813">Transport</keyword>
<keyword evidence="8" id="KW-0406">Ion transport</keyword>
<feature type="transmembrane region" description="Helical" evidence="12">
    <location>
        <begin position="101"/>
        <end position="118"/>
    </location>
</feature>
<evidence type="ECO:0000256" key="6">
    <source>
        <dbReference type="ARBA" id="ARBA00022842"/>
    </source>
</evidence>
<reference evidence="13 14" key="1">
    <citation type="submission" date="2020-12" db="EMBL/GenBank/DDBJ databases">
        <title>A novel species.</title>
        <authorList>
            <person name="Li K."/>
        </authorList>
    </citation>
    <scope>NUCLEOTIDE SEQUENCE [LARGE SCALE GENOMIC DNA]</scope>
    <source>
        <strain evidence="13 14">ZYC-3</strain>
    </source>
</reference>
<dbReference type="InterPro" id="IPR045863">
    <property type="entry name" value="CorA_TM1_TM2"/>
</dbReference>
<accession>A0A7T7RGD6</accession>
<dbReference type="EMBL" id="CP066831">
    <property type="protein sequence ID" value="QQM45642.1"/>
    <property type="molecule type" value="Genomic_DNA"/>
</dbReference>
<feature type="transmembrane region" description="Helical" evidence="12">
    <location>
        <begin position="130"/>
        <end position="150"/>
    </location>
</feature>
<evidence type="ECO:0000256" key="12">
    <source>
        <dbReference type="SAM" id="Phobius"/>
    </source>
</evidence>
<protein>
    <recommendedName>
        <fullName evidence="15">Magnesium transporter CorA</fullName>
    </recommendedName>
</protein>
<keyword evidence="5 12" id="KW-0812">Transmembrane</keyword>
<proteinExistence type="inferred from homology"/>
<evidence type="ECO:0000256" key="9">
    <source>
        <dbReference type="ARBA" id="ARBA00023136"/>
    </source>
</evidence>
<keyword evidence="7 12" id="KW-1133">Transmembrane helix</keyword>
<dbReference type="Proteomes" id="UP000595636">
    <property type="component" value="Chromosome"/>
</dbReference>
<evidence type="ECO:0000256" key="4">
    <source>
        <dbReference type="ARBA" id="ARBA00022475"/>
    </source>
</evidence>